<reference evidence="1 2" key="1">
    <citation type="journal article" date="2023" name="bioRxiv">
        <title>An intranuclear bacterial parasite of deep-sea mussels expresses apoptosis inhibitors acquired from its host.</title>
        <authorList>
            <person name="Gonzalez Porras M.A."/>
            <person name="Assie A."/>
            <person name="Tietjen M."/>
            <person name="Violette M."/>
            <person name="Kleiner M."/>
            <person name="Gruber-Vodicka H."/>
            <person name="Dubilier N."/>
            <person name="Leisch N."/>
        </authorList>
    </citation>
    <scope>NUCLEOTIDE SEQUENCE [LARGE SCALE GENOMIC DNA]</scope>
    <source>
        <strain evidence="1">IAP13</strain>
    </source>
</reference>
<comment type="caution">
    <text evidence="1">The sequence shown here is derived from an EMBL/GenBank/DDBJ whole genome shotgun (WGS) entry which is preliminary data.</text>
</comment>
<sequence length="53" mass="6135">MNVDTRPVIVCDYQDKTMVESSRCQTVESFRGNIIRTLDGCVKAKMSMKKKHR</sequence>
<dbReference type="EMBL" id="JASXSV010000010">
    <property type="protein sequence ID" value="MDP0589105.1"/>
    <property type="molecule type" value="Genomic_DNA"/>
</dbReference>
<dbReference type="Proteomes" id="UP001178148">
    <property type="component" value="Unassembled WGS sequence"/>
</dbReference>
<protein>
    <submittedName>
        <fullName evidence="1">Uncharacterized protein</fullName>
    </submittedName>
</protein>
<gene>
    <name evidence="1" type="ORF">QS748_07870</name>
</gene>
<proteinExistence type="predicted"/>
<keyword evidence="2" id="KW-1185">Reference proteome</keyword>
<organism evidence="1 2">
    <name type="scientific">Candidatus Endonucleibacter bathymodioli</name>
    <dbReference type="NCBI Taxonomy" id="539814"/>
    <lineage>
        <taxon>Bacteria</taxon>
        <taxon>Pseudomonadati</taxon>
        <taxon>Pseudomonadota</taxon>
        <taxon>Gammaproteobacteria</taxon>
        <taxon>Oceanospirillales</taxon>
        <taxon>Endozoicomonadaceae</taxon>
        <taxon>Candidatus Endonucleibacter</taxon>
    </lineage>
</organism>
<dbReference type="AlphaFoldDB" id="A0AA90NLW6"/>
<accession>A0AA90NLW6</accession>
<evidence type="ECO:0000313" key="2">
    <source>
        <dbReference type="Proteomes" id="UP001178148"/>
    </source>
</evidence>
<name>A0AA90NLW6_9GAMM</name>
<evidence type="ECO:0000313" key="1">
    <source>
        <dbReference type="EMBL" id="MDP0589105.1"/>
    </source>
</evidence>